<feature type="signal peptide" evidence="1">
    <location>
        <begin position="1"/>
        <end position="18"/>
    </location>
</feature>
<dbReference type="AlphaFoldDB" id="A0A1Y1HVR6"/>
<dbReference type="EMBL" id="DF237025">
    <property type="protein sequence ID" value="GAQ81289.1"/>
    <property type="molecule type" value="Genomic_DNA"/>
</dbReference>
<dbReference type="Proteomes" id="UP000054558">
    <property type="component" value="Unassembled WGS sequence"/>
</dbReference>
<evidence type="ECO:0000313" key="3">
    <source>
        <dbReference type="Proteomes" id="UP000054558"/>
    </source>
</evidence>
<sequence>MLFLLIPVFVGVAILVSANKDRMRNQRRAHGYVGQRYSIPGSTPRASGVTVQLSLGDFSGPLVSVSKRRKRKVYVPEAYFLSATLNDTTHRLTMLHRSSTDALNLSWGTGPHLSFALPQTASGSFTTGDLLLELYGCRKGSITGKIKKVVLLGHARVNLADCLDGESRTLAAQFRVSEGGERCSRKRVVVAPGGTEIGQMGVGVRLLYPPGYVLGGARAQESAQYAYDPLKMNRIEGVSAEGYVPAAVYGPDGAAWVVASKEGEAVGKEEEKAQVYPLL</sequence>
<protein>
    <submittedName>
        <fullName evidence="2">Uncharacterized protein</fullName>
    </submittedName>
</protein>
<evidence type="ECO:0000313" key="2">
    <source>
        <dbReference type="EMBL" id="GAQ81289.1"/>
    </source>
</evidence>
<gene>
    <name evidence="2" type="ORF">KFL_000760180</name>
</gene>
<reference evidence="2 3" key="1">
    <citation type="journal article" date="2014" name="Nat. Commun.">
        <title>Klebsormidium flaccidum genome reveals primary factors for plant terrestrial adaptation.</title>
        <authorList>
            <person name="Hori K."/>
            <person name="Maruyama F."/>
            <person name="Fujisawa T."/>
            <person name="Togashi T."/>
            <person name="Yamamoto N."/>
            <person name="Seo M."/>
            <person name="Sato S."/>
            <person name="Yamada T."/>
            <person name="Mori H."/>
            <person name="Tajima N."/>
            <person name="Moriyama T."/>
            <person name="Ikeuchi M."/>
            <person name="Watanabe M."/>
            <person name="Wada H."/>
            <person name="Kobayashi K."/>
            <person name="Saito M."/>
            <person name="Masuda T."/>
            <person name="Sasaki-Sekimoto Y."/>
            <person name="Mashiguchi K."/>
            <person name="Awai K."/>
            <person name="Shimojima M."/>
            <person name="Masuda S."/>
            <person name="Iwai M."/>
            <person name="Nobusawa T."/>
            <person name="Narise T."/>
            <person name="Kondo S."/>
            <person name="Saito H."/>
            <person name="Sato R."/>
            <person name="Murakawa M."/>
            <person name="Ihara Y."/>
            <person name="Oshima-Yamada Y."/>
            <person name="Ohtaka K."/>
            <person name="Satoh M."/>
            <person name="Sonobe K."/>
            <person name="Ishii M."/>
            <person name="Ohtani R."/>
            <person name="Kanamori-Sato M."/>
            <person name="Honoki R."/>
            <person name="Miyazaki D."/>
            <person name="Mochizuki H."/>
            <person name="Umetsu J."/>
            <person name="Higashi K."/>
            <person name="Shibata D."/>
            <person name="Kamiya Y."/>
            <person name="Sato N."/>
            <person name="Nakamura Y."/>
            <person name="Tabata S."/>
            <person name="Ida S."/>
            <person name="Kurokawa K."/>
            <person name="Ohta H."/>
        </authorList>
    </citation>
    <scope>NUCLEOTIDE SEQUENCE [LARGE SCALE GENOMIC DNA]</scope>
    <source>
        <strain evidence="2 3">NIES-2285</strain>
    </source>
</reference>
<proteinExistence type="predicted"/>
<keyword evidence="1" id="KW-0732">Signal</keyword>
<feature type="chain" id="PRO_5012146534" evidence="1">
    <location>
        <begin position="19"/>
        <end position="279"/>
    </location>
</feature>
<evidence type="ECO:0000256" key="1">
    <source>
        <dbReference type="SAM" id="SignalP"/>
    </source>
</evidence>
<organism evidence="2 3">
    <name type="scientific">Klebsormidium nitens</name>
    <name type="common">Green alga</name>
    <name type="synonym">Ulothrix nitens</name>
    <dbReference type="NCBI Taxonomy" id="105231"/>
    <lineage>
        <taxon>Eukaryota</taxon>
        <taxon>Viridiplantae</taxon>
        <taxon>Streptophyta</taxon>
        <taxon>Klebsormidiophyceae</taxon>
        <taxon>Klebsormidiales</taxon>
        <taxon>Klebsormidiaceae</taxon>
        <taxon>Klebsormidium</taxon>
    </lineage>
</organism>
<keyword evidence="3" id="KW-1185">Reference proteome</keyword>
<name>A0A1Y1HVR6_KLENI</name>
<accession>A0A1Y1HVR6</accession>